<proteinExistence type="predicted"/>
<keyword evidence="4" id="KW-1185">Reference proteome</keyword>
<feature type="transmembrane region" description="Helical" evidence="2">
    <location>
        <begin position="361"/>
        <end position="383"/>
    </location>
</feature>
<dbReference type="GO" id="GO:0004713">
    <property type="term" value="F:protein tyrosine kinase activity"/>
    <property type="evidence" value="ECO:0007669"/>
    <property type="project" value="TreeGrafter"/>
</dbReference>
<evidence type="ECO:0000313" key="3">
    <source>
        <dbReference type="EMBL" id="SHJ41775.1"/>
    </source>
</evidence>
<evidence type="ECO:0000313" key="4">
    <source>
        <dbReference type="Proteomes" id="UP000324252"/>
    </source>
</evidence>
<dbReference type="Proteomes" id="UP000324252">
    <property type="component" value="Unassembled WGS sequence"/>
</dbReference>
<name>A0A1H0CQZ8_9RHOB</name>
<accession>A0A1H0CQZ8</accession>
<evidence type="ECO:0000256" key="2">
    <source>
        <dbReference type="SAM" id="Phobius"/>
    </source>
</evidence>
<keyword evidence="1" id="KW-0175">Coiled coil</keyword>
<keyword evidence="2" id="KW-1133">Transmembrane helix</keyword>
<dbReference type="PANTHER" id="PTHR32309:SF13">
    <property type="entry name" value="FERRIC ENTEROBACTIN TRANSPORT PROTEIN FEPE"/>
    <property type="match status" value="1"/>
</dbReference>
<dbReference type="InterPro" id="IPR050445">
    <property type="entry name" value="Bact_polysacc_biosynth/exp"/>
</dbReference>
<sequence length="387" mass="42556">MSHSVTDSQAQGARPPARRARLRARHRAVLASFVLMVLLPAGIAGWYLWRVAADQYASTVAFSVRKEETSSAVELLGGITELSGSSSSDTDILYEFLQSQRLISDIDAQVDLRGLWSKPQDDPWFRFDPSGAVEDLMDHWARMVRISYDSGTGIIEVQVLAFDPGDAQRIAAALFARSSGMINELSAIAREDAIRYAREELQEAEQRLAGARRAVTGFRNRNQLVDPAMDLQAQAGLLGTLQEQLAAALIEIDLLGQTTKPGDPRILQAERRVGVIEERIAAERGKLGLGGDGAPGMVMADVVGEFESLVVEREFAERSYTSALAAFDAARAEARRKSRYLAAHIDPTRAETARYPQRRTLLGLLALFLSLSWASTVLVIYALKDRR</sequence>
<feature type="transmembrane region" description="Helical" evidence="2">
    <location>
        <begin position="28"/>
        <end position="49"/>
    </location>
</feature>
<dbReference type="EMBL" id="FQZZ01000001">
    <property type="protein sequence ID" value="SHJ41775.1"/>
    <property type="molecule type" value="Genomic_DNA"/>
</dbReference>
<keyword evidence="2" id="KW-0472">Membrane</keyword>
<dbReference type="PANTHER" id="PTHR32309">
    <property type="entry name" value="TYROSINE-PROTEIN KINASE"/>
    <property type="match status" value="1"/>
</dbReference>
<gene>
    <name evidence="3" type="ORF">SAMN05444142_101183</name>
</gene>
<protein>
    <submittedName>
        <fullName evidence="3">Capsular polysaccharide transport system permease protein</fullName>
    </submittedName>
</protein>
<evidence type="ECO:0000256" key="1">
    <source>
        <dbReference type="SAM" id="Coils"/>
    </source>
</evidence>
<reference evidence="3 4" key="1">
    <citation type="submission" date="2016-11" db="EMBL/GenBank/DDBJ databases">
        <authorList>
            <person name="Varghese N."/>
            <person name="Submissions S."/>
        </authorList>
    </citation>
    <scope>NUCLEOTIDE SEQUENCE [LARGE SCALE GENOMIC DNA]</scope>
    <source>
        <strain evidence="3 4">DSM 29620</strain>
    </source>
</reference>
<keyword evidence="2" id="KW-0812">Transmembrane</keyword>
<feature type="coiled-coil region" evidence="1">
    <location>
        <begin position="187"/>
        <end position="221"/>
    </location>
</feature>
<dbReference type="AlphaFoldDB" id="A0A1H0CQZ8"/>
<organism evidence="3 4">
    <name type="scientific">Lutimaribacter pacificus</name>
    <dbReference type="NCBI Taxonomy" id="391948"/>
    <lineage>
        <taxon>Bacteria</taxon>
        <taxon>Pseudomonadati</taxon>
        <taxon>Pseudomonadota</taxon>
        <taxon>Alphaproteobacteria</taxon>
        <taxon>Rhodobacterales</taxon>
        <taxon>Roseobacteraceae</taxon>
        <taxon>Lutimaribacter</taxon>
    </lineage>
</organism>
<dbReference type="GO" id="GO:0005886">
    <property type="term" value="C:plasma membrane"/>
    <property type="evidence" value="ECO:0007669"/>
    <property type="project" value="TreeGrafter"/>
</dbReference>